<dbReference type="InterPro" id="IPR036721">
    <property type="entry name" value="RCK_C_sf"/>
</dbReference>
<dbReference type="Proteomes" id="UP000036367">
    <property type="component" value="Unassembled WGS sequence"/>
</dbReference>
<dbReference type="Pfam" id="PF02080">
    <property type="entry name" value="TrkA_C"/>
    <property type="match status" value="2"/>
</dbReference>
<keyword evidence="3 7" id="KW-0812">Transmembrane</keyword>
<reference evidence="9" key="1">
    <citation type="submission" date="2015-05" db="EMBL/GenBank/DDBJ databases">
        <title>Permanent draft genome of Rhodopirellula islandicus K833.</title>
        <authorList>
            <person name="Kizina J."/>
            <person name="Richter M."/>
            <person name="Glockner F.O."/>
            <person name="Harder J."/>
        </authorList>
    </citation>
    <scope>NUCLEOTIDE SEQUENCE [LARGE SCALE GENOMIC DNA]</scope>
    <source>
        <strain evidence="9">K833</strain>
    </source>
</reference>
<feature type="transmembrane region" description="Helical" evidence="7">
    <location>
        <begin position="556"/>
        <end position="575"/>
    </location>
</feature>
<dbReference type="PROSITE" id="PS51202">
    <property type="entry name" value="RCK_C"/>
    <property type="match status" value="2"/>
</dbReference>
<evidence type="ECO:0000256" key="3">
    <source>
        <dbReference type="ARBA" id="ARBA00022692"/>
    </source>
</evidence>
<feature type="transmembrane region" description="Helical" evidence="7">
    <location>
        <begin position="517"/>
        <end position="544"/>
    </location>
</feature>
<keyword evidence="2" id="KW-0813">Transport</keyword>
<dbReference type="InterPro" id="IPR051679">
    <property type="entry name" value="DASS-Related_Transporters"/>
</dbReference>
<keyword evidence="6 7" id="KW-0472">Membrane</keyword>
<dbReference type="GO" id="GO:0006813">
    <property type="term" value="P:potassium ion transport"/>
    <property type="evidence" value="ECO:0007669"/>
    <property type="project" value="InterPro"/>
</dbReference>
<dbReference type="PANTHER" id="PTHR43652:SF2">
    <property type="entry name" value="BASIC AMINO ACID ANTIPORTER YFCC-RELATED"/>
    <property type="match status" value="1"/>
</dbReference>
<dbReference type="RefSeq" id="WP_047815391.1">
    <property type="nucleotide sequence ID" value="NZ_LECT01000031.1"/>
</dbReference>
<feature type="transmembrane region" description="Helical" evidence="7">
    <location>
        <begin position="115"/>
        <end position="139"/>
    </location>
</feature>
<feature type="transmembrane region" description="Helical" evidence="7">
    <location>
        <begin position="159"/>
        <end position="178"/>
    </location>
</feature>
<name>A0A0J1BAA7_RHOIS</name>
<dbReference type="SUPFAM" id="SSF116726">
    <property type="entry name" value="TrkA C-terminal domain-like"/>
    <property type="match status" value="2"/>
</dbReference>
<evidence type="ECO:0000256" key="1">
    <source>
        <dbReference type="ARBA" id="ARBA00004141"/>
    </source>
</evidence>
<feature type="transmembrane region" description="Helical" evidence="7">
    <location>
        <begin position="595"/>
        <end position="615"/>
    </location>
</feature>
<organism evidence="9 10">
    <name type="scientific">Rhodopirellula islandica</name>
    <dbReference type="NCBI Taxonomy" id="595434"/>
    <lineage>
        <taxon>Bacteria</taxon>
        <taxon>Pseudomonadati</taxon>
        <taxon>Planctomycetota</taxon>
        <taxon>Planctomycetia</taxon>
        <taxon>Pirellulales</taxon>
        <taxon>Pirellulaceae</taxon>
        <taxon>Rhodopirellula</taxon>
    </lineage>
</organism>
<evidence type="ECO:0000259" key="8">
    <source>
        <dbReference type="PROSITE" id="PS51202"/>
    </source>
</evidence>
<feature type="transmembrane region" description="Helical" evidence="7">
    <location>
        <begin position="39"/>
        <end position="55"/>
    </location>
</feature>
<dbReference type="Pfam" id="PF03600">
    <property type="entry name" value="CitMHS"/>
    <property type="match status" value="1"/>
</dbReference>
<dbReference type="InterPro" id="IPR006037">
    <property type="entry name" value="RCK_C"/>
</dbReference>
<comment type="caution">
    <text evidence="9">The sequence shown here is derived from an EMBL/GenBank/DDBJ whole genome shotgun (WGS) entry which is preliminary data.</text>
</comment>
<dbReference type="Gene3D" id="3.30.70.1450">
    <property type="entry name" value="Regulator of K+ conductance, C-terminal domain"/>
    <property type="match status" value="2"/>
</dbReference>
<evidence type="ECO:0000256" key="5">
    <source>
        <dbReference type="ARBA" id="ARBA00022989"/>
    </source>
</evidence>
<feature type="transmembrane region" description="Helical" evidence="7">
    <location>
        <begin position="203"/>
        <end position="223"/>
    </location>
</feature>
<protein>
    <submittedName>
        <fullName evidence="9">Sulfate permease, Trk-type</fullName>
    </submittedName>
</protein>
<dbReference type="GO" id="GO:0008324">
    <property type="term" value="F:monoatomic cation transmembrane transporter activity"/>
    <property type="evidence" value="ECO:0007669"/>
    <property type="project" value="InterPro"/>
</dbReference>
<comment type="subcellular location">
    <subcellularLocation>
        <location evidence="1">Membrane</location>
        <topology evidence="1">Multi-pass membrane protein</topology>
    </subcellularLocation>
</comment>
<dbReference type="PATRIC" id="fig|595434.4.peg.3839"/>
<evidence type="ECO:0000256" key="7">
    <source>
        <dbReference type="SAM" id="Phobius"/>
    </source>
</evidence>
<dbReference type="InterPro" id="IPR004680">
    <property type="entry name" value="Cit_transptr-like_dom"/>
</dbReference>
<dbReference type="EMBL" id="LECT01000031">
    <property type="protein sequence ID" value="KLU03642.1"/>
    <property type="molecule type" value="Genomic_DNA"/>
</dbReference>
<sequence length="616" mass="65789">MESLFDPLVWPTVWPMWLTIGVAIALLLGLATRAAATDLLALTALSVLVVVQDLTGTTLLPDPTQAVAGFGNKGLITIALLFAVVAGLELTGGTELATGWLLSKAKNLRDTQIRMLLPVALLSGFLNNTPVVAAMLPVVGDLGKRLSISPSRLLLPLSYAAILGGMCTLMGTSTNLLVRDEYNQYVADAHAAGEEMKLSELSFFTPAIAGIPATILGLIYIIGASKWLLPERKPAVSVGDDPQKYTVEMQVELMGPLVGKTLQEAGLRALPGLYVAEVQRADGRIEPAKPEQRLYGEDILILVGDVDSVVDLRKIRGLITPGDQARKLEIPAWRRTLVEAVVSPRCSLIGKTIREGRFRSNFNAAVVAVARGGRRLEGKLGDVRIEPGDVLLLEASKSFMHRQRGGSDFYLVSSVDRGEIRRHERAPLALGIMLVMVIVAALNWLSILSAAMMAACAMVLTRCCTTSEARRSIDWSVLIVIGSAIGIGRAMEQSGAAGQIAGGLLSIAQGNPLGTLIAIYVATVICTELITNNAAAMLMFPIAWTAGAQLGTDPMPLVVAVMIAASASFLTPFGYQTNTMVYGVGGYRLRDYIQFGLPLSLLVGVVSIGMLTWWYQ</sequence>
<accession>A0A0J1BAA7</accession>
<evidence type="ECO:0000256" key="6">
    <source>
        <dbReference type="ARBA" id="ARBA00023136"/>
    </source>
</evidence>
<feature type="transmembrane region" description="Helical" evidence="7">
    <location>
        <begin position="12"/>
        <end position="32"/>
    </location>
</feature>
<feature type="domain" description="RCK C-terminal" evidence="8">
    <location>
        <begin position="325"/>
        <end position="409"/>
    </location>
</feature>
<feature type="transmembrane region" description="Helical" evidence="7">
    <location>
        <begin position="75"/>
        <end position="103"/>
    </location>
</feature>
<dbReference type="PANTHER" id="PTHR43652">
    <property type="entry name" value="BASIC AMINO ACID ANTIPORTER YFCC-RELATED"/>
    <property type="match status" value="1"/>
</dbReference>
<evidence type="ECO:0000256" key="2">
    <source>
        <dbReference type="ARBA" id="ARBA00022448"/>
    </source>
</evidence>
<dbReference type="FunFam" id="3.30.70.1450:FF:000009">
    <property type="entry name" value="SLC13 family permease"/>
    <property type="match status" value="1"/>
</dbReference>
<keyword evidence="4" id="KW-0677">Repeat</keyword>
<dbReference type="OrthoDB" id="9765532at2"/>
<proteinExistence type="predicted"/>
<feature type="transmembrane region" description="Helical" evidence="7">
    <location>
        <begin position="473"/>
        <end position="491"/>
    </location>
</feature>
<feature type="transmembrane region" description="Helical" evidence="7">
    <location>
        <begin position="428"/>
        <end position="461"/>
    </location>
</feature>
<dbReference type="AlphaFoldDB" id="A0A0J1BAA7"/>
<evidence type="ECO:0000313" key="10">
    <source>
        <dbReference type="Proteomes" id="UP000036367"/>
    </source>
</evidence>
<evidence type="ECO:0000256" key="4">
    <source>
        <dbReference type="ARBA" id="ARBA00022737"/>
    </source>
</evidence>
<feature type="domain" description="RCK C-terminal" evidence="8">
    <location>
        <begin position="233"/>
        <end position="318"/>
    </location>
</feature>
<keyword evidence="10" id="KW-1185">Reference proteome</keyword>
<dbReference type="STRING" id="595434.RISK_004049"/>
<dbReference type="GO" id="GO:0005886">
    <property type="term" value="C:plasma membrane"/>
    <property type="evidence" value="ECO:0007669"/>
    <property type="project" value="TreeGrafter"/>
</dbReference>
<keyword evidence="5 7" id="KW-1133">Transmembrane helix</keyword>
<gene>
    <name evidence="9" type="ORF">RISK_004049</name>
</gene>
<evidence type="ECO:0000313" key="9">
    <source>
        <dbReference type="EMBL" id="KLU03642.1"/>
    </source>
</evidence>